<dbReference type="OMA" id="PVDMINW"/>
<dbReference type="EMBL" id="LDAU01000094">
    <property type="protein sequence ID" value="KRX06659.1"/>
    <property type="molecule type" value="Genomic_DNA"/>
</dbReference>
<name>A0A0V0QW72_PSEPJ</name>
<dbReference type="InterPro" id="IPR011989">
    <property type="entry name" value="ARM-like"/>
</dbReference>
<keyword evidence="1" id="KW-0175">Coiled coil</keyword>
<evidence type="ECO:0000256" key="1">
    <source>
        <dbReference type="SAM" id="Coils"/>
    </source>
</evidence>
<evidence type="ECO:0000259" key="3">
    <source>
        <dbReference type="Pfam" id="PF02151"/>
    </source>
</evidence>
<sequence>MLAKENSWIPFHVAACNSQENGTDIQLLSTAREASYKSWECKKNTKFPIEIIIRFHYRAEINHVLLSSKTDKNIPRIEFYIGDGLSGSFLDAEYRLAGYYTNINNKAVQIPLQGIGNYLKILITEQPKSSQQNPHKQVSLAFLKIWGRHTNYVNKIFNHEIPMQSEQKDNIDKILIDQGIPIDLMNWYHEDCRQWEHAPIDNDTKITLEDLEKLKQQALVEQDFEMLKALTKDIKKIFDLGIEIQKLERELQFALSKEDYDRATELKKRLKNLKQQRDGYDALYETSRYEGMVSNVRPSTAEYNQMIRLMDEEAERERLRNQKREPTPQQPPQPDRPVSERFSEDLNQEDDNDRKIKGAGDDVPWWEKTQGQDMKNKFKKKKEVIKKVDDDQLSKFNNPFVFNEGDVDLELYFKPLISQTGGTVEDVPAEILRRLYNLGYLTVFGAKVWTAIHSENWRHREAAAQAVLNFIEMPLPEKYLNGNSRLLFLACMELSKLAVEDKILSIYFIGLKILSTALSPPVCGTDVSPKLINQCLKEFIPLFLEKIAELNFRSRDITMHTLLSVFKHPAVQVGELIKQALKICIEDPKFASLYVPPDKQPERVIKARLEVILSIVQEQGINEKEWQWTDVFIYLCVPSLFHPSNEVRLLSIELIIAMYLVIGEDVRNTLVDIDLKPNIYEMIITRMNDVREQAIENQKIREEQRGQLLLEEQEQLEEQKLSMEKSRVMNNKSAALKKKKQMEEQEELRQQMEEIQRQKEENGIIFSLDCIVKSKVQNKPIASLISINPPASYYQDMMLVDDSVKLMVNVDFSSHKEYPHYNNTYVEFYNVAPQGCVIVDLKYLESLEKKVLYDYGWAIMPLFQENGEMNAGEYQLPLFKPPIDRDVILKITSQPNQKEYLDKLLQDKKSGVKLLEWSSVIVRLNEYNNRGQTRYDFQNISKKFLPEKNKEKLQFTLKQYNDMEKEKAKKPLGKIIPSNIKEEDYQRDIMATFEFMTKVTPVEAWKN</sequence>
<proteinExistence type="predicted"/>
<dbReference type="InParanoid" id="A0A0V0QW72"/>
<evidence type="ECO:0000313" key="4">
    <source>
        <dbReference type="EMBL" id="KRX06659.1"/>
    </source>
</evidence>
<feature type="domain" description="UVR" evidence="3">
    <location>
        <begin position="243"/>
        <end position="276"/>
    </location>
</feature>
<dbReference type="PANTHER" id="PTHR13371:SF0">
    <property type="entry name" value="CENTROSOMAL PROTEIN OF 104 KDA"/>
    <property type="match status" value="1"/>
</dbReference>
<dbReference type="SUPFAM" id="SSF48371">
    <property type="entry name" value="ARM repeat"/>
    <property type="match status" value="1"/>
</dbReference>
<dbReference type="OrthoDB" id="25840at2759"/>
<feature type="coiled-coil region" evidence="1">
    <location>
        <begin position="256"/>
        <end position="283"/>
    </location>
</feature>
<comment type="caution">
    <text evidence="4">The sequence shown here is derived from an EMBL/GenBank/DDBJ whole genome shotgun (WGS) entry which is preliminary data.</text>
</comment>
<protein>
    <submittedName>
        <fullName evidence="4">Armadillo-type fold</fullName>
    </submittedName>
</protein>
<feature type="compositionally biased region" description="Basic and acidic residues" evidence="2">
    <location>
        <begin position="316"/>
        <end position="326"/>
    </location>
</feature>
<dbReference type="AlphaFoldDB" id="A0A0V0QW72"/>
<dbReference type="InterPro" id="IPR001943">
    <property type="entry name" value="UVR_dom"/>
</dbReference>
<accession>A0A0V0QW72</accession>
<dbReference type="PANTHER" id="PTHR13371">
    <property type="entry name" value="GLYCINE-, GLUTAMATE-, THIENYLCYCLOHEXYLPIPERIDINE-BINDING PROTEIN"/>
    <property type="match status" value="1"/>
</dbReference>
<gene>
    <name evidence="4" type="ORF">PPERSA_13138</name>
</gene>
<evidence type="ECO:0000313" key="5">
    <source>
        <dbReference type="Proteomes" id="UP000054937"/>
    </source>
</evidence>
<organism evidence="4 5">
    <name type="scientific">Pseudocohnilembus persalinus</name>
    <name type="common">Ciliate</name>
    <dbReference type="NCBI Taxonomy" id="266149"/>
    <lineage>
        <taxon>Eukaryota</taxon>
        <taxon>Sar</taxon>
        <taxon>Alveolata</taxon>
        <taxon>Ciliophora</taxon>
        <taxon>Intramacronucleata</taxon>
        <taxon>Oligohymenophorea</taxon>
        <taxon>Scuticociliatia</taxon>
        <taxon>Philasterida</taxon>
        <taxon>Pseudocohnilembidae</taxon>
        <taxon>Pseudocohnilembus</taxon>
    </lineage>
</organism>
<dbReference type="InterPro" id="IPR052607">
    <property type="entry name" value="CEP104-like"/>
</dbReference>
<dbReference type="Pfam" id="PF02151">
    <property type="entry name" value="UVR"/>
    <property type="match status" value="1"/>
</dbReference>
<dbReference type="Proteomes" id="UP000054937">
    <property type="component" value="Unassembled WGS sequence"/>
</dbReference>
<reference evidence="4 5" key="1">
    <citation type="journal article" date="2015" name="Sci. Rep.">
        <title>Genome of the facultative scuticociliatosis pathogen Pseudocohnilembus persalinus provides insight into its virulence through horizontal gene transfer.</title>
        <authorList>
            <person name="Xiong J."/>
            <person name="Wang G."/>
            <person name="Cheng J."/>
            <person name="Tian M."/>
            <person name="Pan X."/>
            <person name="Warren A."/>
            <person name="Jiang C."/>
            <person name="Yuan D."/>
            <person name="Miao W."/>
        </authorList>
    </citation>
    <scope>NUCLEOTIDE SEQUENCE [LARGE SCALE GENOMIC DNA]</scope>
    <source>
        <strain evidence="4">36N120E</strain>
    </source>
</reference>
<dbReference type="Pfam" id="PF21040">
    <property type="entry name" value="CEP104-like_TOG"/>
    <property type="match status" value="1"/>
</dbReference>
<dbReference type="Gene3D" id="1.25.10.10">
    <property type="entry name" value="Leucine-rich Repeat Variant"/>
    <property type="match status" value="1"/>
</dbReference>
<feature type="coiled-coil region" evidence="1">
    <location>
        <begin position="699"/>
        <end position="762"/>
    </location>
</feature>
<feature type="region of interest" description="Disordered" evidence="2">
    <location>
        <begin position="316"/>
        <end position="367"/>
    </location>
</feature>
<dbReference type="GO" id="GO:0005929">
    <property type="term" value="C:cilium"/>
    <property type="evidence" value="ECO:0007669"/>
    <property type="project" value="TreeGrafter"/>
</dbReference>
<evidence type="ECO:0000256" key="2">
    <source>
        <dbReference type="SAM" id="MobiDB-lite"/>
    </source>
</evidence>
<dbReference type="InterPro" id="IPR016024">
    <property type="entry name" value="ARM-type_fold"/>
</dbReference>
<keyword evidence="5" id="KW-1185">Reference proteome</keyword>